<feature type="transmembrane region" description="Helical" evidence="1">
    <location>
        <begin position="95"/>
        <end position="126"/>
    </location>
</feature>
<feature type="transmembrane region" description="Helical" evidence="1">
    <location>
        <begin position="337"/>
        <end position="362"/>
    </location>
</feature>
<reference evidence="2" key="1">
    <citation type="journal article" date="2021" name="Front. Microbiol.">
        <title>Comprehensive Comparative Genomics and Phenotyping of Methylobacterium Species.</title>
        <authorList>
            <person name="Alessa O."/>
            <person name="Ogura Y."/>
            <person name="Fujitani Y."/>
            <person name="Takami H."/>
            <person name="Hayashi T."/>
            <person name="Sahin N."/>
            <person name="Tani A."/>
        </authorList>
    </citation>
    <scope>NUCLEOTIDE SEQUENCE</scope>
    <source>
        <strain evidence="2">KCTC 52305</strain>
    </source>
</reference>
<keyword evidence="1" id="KW-0812">Transmembrane</keyword>
<keyword evidence="1" id="KW-0472">Membrane</keyword>
<name>A0ABQ4QX29_9HYPH</name>
<feature type="transmembrane region" description="Helical" evidence="1">
    <location>
        <begin position="374"/>
        <end position="402"/>
    </location>
</feature>
<reference evidence="2" key="2">
    <citation type="submission" date="2021-08" db="EMBL/GenBank/DDBJ databases">
        <authorList>
            <person name="Tani A."/>
            <person name="Ola A."/>
            <person name="Ogura Y."/>
            <person name="Katsura K."/>
            <person name="Hayashi T."/>
        </authorList>
    </citation>
    <scope>NUCLEOTIDE SEQUENCE</scope>
    <source>
        <strain evidence="2">KCTC 52305</strain>
    </source>
</reference>
<dbReference type="PANTHER" id="PTHR30354">
    <property type="entry name" value="GNT FAMILY GLUCONATE TRANSPORTER"/>
    <property type="match status" value="1"/>
</dbReference>
<evidence type="ECO:0008006" key="4">
    <source>
        <dbReference type="Google" id="ProtNLM"/>
    </source>
</evidence>
<dbReference type="InterPro" id="IPR003474">
    <property type="entry name" value="Glcn_transporter"/>
</dbReference>
<evidence type="ECO:0000313" key="3">
    <source>
        <dbReference type="Proteomes" id="UP001055167"/>
    </source>
</evidence>
<feature type="transmembrane region" description="Helical" evidence="1">
    <location>
        <begin position="296"/>
        <end position="317"/>
    </location>
</feature>
<feature type="transmembrane region" description="Helical" evidence="1">
    <location>
        <begin position="458"/>
        <end position="487"/>
    </location>
</feature>
<dbReference type="Pfam" id="PF02447">
    <property type="entry name" value="GntP_permease"/>
    <property type="match status" value="1"/>
</dbReference>
<evidence type="ECO:0000313" key="2">
    <source>
        <dbReference type="EMBL" id="GJD49769.1"/>
    </source>
</evidence>
<proteinExistence type="predicted"/>
<comment type="caution">
    <text evidence="2">The sequence shown here is derived from an EMBL/GenBank/DDBJ whole genome shotgun (WGS) entry which is preliminary data.</text>
</comment>
<dbReference type="PANTHER" id="PTHR30354:SF7">
    <property type="entry name" value="BLL7963 PROTEIN"/>
    <property type="match status" value="1"/>
</dbReference>
<accession>A0ABQ4QX29</accession>
<dbReference type="Proteomes" id="UP001055167">
    <property type="component" value="Unassembled WGS sequence"/>
</dbReference>
<sequence length="527" mass="54337">MGLLGILVALALLVWLAFRGWSVLLLAPLAALLAAGFAGEPLLAHWTQTFMGSASHFLAQFFPLFLLGALFGKLMEDSGSVTAIADWLTERLGTGRAVLAVVLAGAVVTYGGVSLFVAFFVLAPMAEALFRAAAIPRRLMPATIALGTSTFTMSAMPGTPAIQNAIPMPFFGTTPFAAPGLGILASAVMLGFGLWWLARATGAARRRNEGFGDETPRPAEAQRHSLLRERAATACAFDPPEVHGGVRAPMALPFRLAILPLVVVIAVNLLMSFVVLPRMDTRFLAEPRWGGTSLAAVAGVWSVAVALAAAILVLVVVNGRRLPALRESMDAGANAAVLPAFSVASLVGFGAVIAALPAFALVRDWVIGIEGGPLVSLAVATNILSALTGSASGGLTIALDALGPTYLRLAGEHGIDPGLLHRVAVIGAGTLDSLPHNGAVVTLLAVCGSTHAESYLDIVMVSVVGALAALAAVIVLGGAVGSFSSLLRATGRGHRNEARRHCGEDLPGHRCTASDRHRVVSGRVVPG</sequence>
<evidence type="ECO:0000256" key="1">
    <source>
        <dbReference type="SAM" id="Phobius"/>
    </source>
</evidence>
<keyword evidence="1" id="KW-1133">Transmembrane helix</keyword>
<keyword evidence="3" id="KW-1185">Reference proteome</keyword>
<feature type="transmembrane region" description="Helical" evidence="1">
    <location>
        <begin position="176"/>
        <end position="198"/>
    </location>
</feature>
<protein>
    <recommendedName>
        <fullName evidence="4">GntP family permease</fullName>
    </recommendedName>
</protein>
<feature type="transmembrane region" description="Helical" evidence="1">
    <location>
        <begin position="256"/>
        <end position="276"/>
    </location>
</feature>
<feature type="transmembrane region" description="Helical" evidence="1">
    <location>
        <begin position="138"/>
        <end position="156"/>
    </location>
</feature>
<dbReference type="RefSeq" id="WP_128561776.1">
    <property type="nucleotide sequence ID" value="NZ_BPQH01000007.1"/>
</dbReference>
<organism evidence="2 3">
    <name type="scientific">Methylobacterium crusticola</name>
    <dbReference type="NCBI Taxonomy" id="1697972"/>
    <lineage>
        <taxon>Bacteria</taxon>
        <taxon>Pseudomonadati</taxon>
        <taxon>Pseudomonadota</taxon>
        <taxon>Alphaproteobacteria</taxon>
        <taxon>Hyphomicrobiales</taxon>
        <taxon>Methylobacteriaceae</taxon>
        <taxon>Methylobacterium</taxon>
    </lineage>
</organism>
<gene>
    <name evidence="2" type="ORF">OPKNFCMD_2502</name>
</gene>
<feature type="transmembrane region" description="Helical" evidence="1">
    <location>
        <begin position="58"/>
        <end position="75"/>
    </location>
</feature>
<dbReference type="EMBL" id="BPQH01000007">
    <property type="protein sequence ID" value="GJD49769.1"/>
    <property type="molecule type" value="Genomic_DNA"/>
</dbReference>